<keyword evidence="1" id="KW-0812">Transmembrane</keyword>
<dbReference type="SMART" id="SM00740">
    <property type="entry name" value="PASTA"/>
    <property type="match status" value="3"/>
</dbReference>
<dbReference type="RefSeq" id="WP_129255758.1">
    <property type="nucleotide sequence ID" value="NZ_SAXA01000024.1"/>
</dbReference>
<evidence type="ECO:0000256" key="1">
    <source>
        <dbReference type="SAM" id="Phobius"/>
    </source>
</evidence>
<organism evidence="3 4">
    <name type="scientific">Ancylomarina salipaludis</name>
    <dbReference type="NCBI Taxonomy" id="2501299"/>
    <lineage>
        <taxon>Bacteria</taxon>
        <taxon>Pseudomonadati</taxon>
        <taxon>Bacteroidota</taxon>
        <taxon>Bacteroidia</taxon>
        <taxon>Marinilabiliales</taxon>
        <taxon>Marinifilaceae</taxon>
        <taxon>Ancylomarina</taxon>
    </lineage>
</organism>
<dbReference type="PROSITE" id="PS51178">
    <property type="entry name" value="PASTA"/>
    <property type="match status" value="1"/>
</dbReference>
<feature type="domain" description="PASTA" evidence="2">
    <location>
        <begin position="40"/>
        <end position="107"/>
    </location>
</feature>
<comment type="caution">
    <text evidence="3">The sequence shown here is derived from an EMBL/GenBank/DDBJ whole genome shotgun (WGS) entry which is preliminary data.</text>
</comment>
<dbReference type="EMBL" id="SAXA01000024">
    <property type="protein sequence ID" value="RXQ87490.1"/>
    <property type="molecule type" value="Genomic_DNA"/>
</dbReference>
<protein>
    <submittedName>
        <fullName evidence="3">PASTA domain-containing protein</fullName>
    </submittedName>
</protein>
<dbReference type="CDD" id="cd06577">
    <property type="entry name" value="PASTA_pknB"/>
    <property type="match status" value="1"/>
</dbReference>
<dbReference type="Pfam" id="PF03793">
    <property type="entry name" value="PASTA"/>
    <property type="match status" value="1"/>
</dbReference>
<dbReference type="AlphaFoldDB" id="A0A4Q1JHS4"/>
<sequence>MQLKQFLKSRTFYKHLGLSILIAGALIWITLQSLSFYTNHGEKIKVPNLYSLSLEEGTDLIKETKLRYTIYDSVYNSSLPADCILEQSPKANALVKRNRNLFLTINSQKPEQVRFPNLVDNSFRQAYEILITNGFKIGTLDYVDYDYYNLVLYPKFKGDSIKQGDLIDKGSSIDLVLGKGKNVKVRTPELIGKYYADAQERIILSSLNIGRVSFDNTVSNLSDSLNAQVYQQSHAFDENSKIAPGSRINIWLTTDSIKIMDAKAYFKSQLLK</sequence>
<keyword evidence="4" id="KW-1185">Reference proteome</keyword>
<keyword evidence="1" id="KW-0472">Membrane</keyword>
<evidence type="ECO:0000313" key="3">
    <source>
        <dbReference type="EMBL" id="RXQ87490.1"/>
    </source>
</evidence>
<proteinExistence type="predicted"/>
<dbReference type="OrthoDB" id="9803895at2"/>
<keyword evidence="1" id="KW-1133">Transmembrane helix</keyword>
<gene>
    <name evidence="3" type="ORF">EO244_16345</name>
</gene>
<feature type="transmembrane region" description="Helical" evidence="1">
    <location>
        <begin position="12"/>
        <end position="31"/>
    </location>
</feature>
<dbReference type="Proteomes" id="UP000289703">
    <property type="component" value="Unassembled WGS sequence"/>
</dbReference>
<reference evidence="3 4" key="1">
    <citation type="submission" date="2019-01" db="EMBL/GenBank/DDBJ databases">
        <title>Ancylomarina salipaludis sp. nov., isolated from a salt marsh.</title>
        <authorList>
            <person name="Yoon J.-H."/>
        </authorList>
    </citation>
    <scope>NUCLEOTIDE SEQUENCE [LARGE SCALE GENOMIC DNA]</scope>
    <source>
        <strain evidence="3 4">SHSM-M15</strain>
    </source>
</reference>
<dbReference type="Gene3D" id="3.30.10.20">
    <property type="match status" value="3"/>
</dbReference>
<evidence type="ECO:0000313" key="4">
    <source>
        <dbReference type="Proteomes" id="UP000289703"/>
    </source>
</evidence>
<name>A0A4Q1JHS4_9BACT</name>
<evidence type="ECO:0000259" key="2">
    <source>
        <dbReference type="PROSITE" id="PS51178"/>
    </source>
</evidence>
<accession>A0A4Q1JHS4</accession>
<dbReference type="InterPro" id="IPR005543">
    <property type="entry name" value="PASTA_dom"/>
</dbReference>